<dbReference type="GO" id="GO:0045892">
    <property type="term" value="P:negative regulation of DNA-templated transcription"/>
    <property type="evidence" value="ECO:0007669"/>
    <property type="project" value="TreeGrafter"/>
</dbReference>
<dbReference type="GO" id="GO:0003677">
    <property type="term" value="F:DNA binding"/>
    <property type="evidence" value="ECO:0007669"/>
    <property type="project" value="UniProtKB-KW"/>
</dbReference>
<dbReference type="Pfam" id="PF07702">
    <property type="entry name" value="UTRA"/>
    <property type="match status" value="1"/>
</dbReference>
<reference evidence="5" key="1">
    <citation type="submission" date="2020-10" db="EMBL/GenBank/DDBJ databases">
        <authorList>
            <person name="Gilroy R."/>
        </authorList>
    </citation>
    <scope>NUCLEOTIDE SEQUENCE</scope>
    <source>
        <strain evidence="5">ChiSjej4B22-8148</strain>
    </source>
</reference>
<dbReference type="CDD" id="cd07377">
    <property type="entry name" value="WHTH_GntR"/>
    <property type="match status" value="1"/>
</dbReference>
<dbReference type="SMART" id="SM00345">
    <property type="entry name" value="HTH_GNTR"/>
    <property type="match status" value="1"/>
</dbReference>
<dbReference type="Pfam" id="PF00392">
    <property type="entry name" value="GntR"/>
    <property type="match status" value="1"/>
</dbReference>
<evidence type="ECO:0000256" key="1">
    <source>
        <dbReference type="ARBA" id="ARBA00023015"/>
    </source>
</evidence>
<dbReference type="EMBL" id="DVGK01000140">
    <property type="protein sequence ID" value="HIR14657.1"/>
    <property type="molecule type" value="Genomic_DNA"/>
</dbReference>
<dbReference type="InterPro" id="IPR050679">
    <property type="entry name" value="Bact_HTH_transcr_reg"/>
</dbReference>
<dbReference type="AlphaFoldDB" id="A0A9D1AEA0"/>
<dbReference type="SMART" id="SM00866">
    <property type="entry name" value="UTRA"/>
    <property type="match status" value="1"/>
</dbReference>
<reference evidence="5" key="2">
    <citation type="journal article" date="2021" name="PeerJ">
        <title>Extensive microbial diversity within the chicken gut microbiome revealed by metagenomics and culture.</title>
        <authorList>
            <person name="Gilroy R."/>
            <person name="Ravi A."/>
            <person name="Getino M."/>
            <person name="Pursley I."/>
            <person name="Horton D.L."/>
            <person name="Alikhan N.F."/>
            <person name="Baker D."/>
            <person name="Gharbi K."/>
            <person name="Hall N."/>
            <person name="Watson M."/>
            <person name="Adriaenssens E.M."/>
            <person name="Foster-Nyarko E."/>
            <person name="Jarju S."/>
            <person name="Secka A."/>
            <person name="Antonio M."/>
            <person name="Oren A."/>
            <person name="Chaudhuri R.R."/>
            <person name="La Ragione R."/>
            <person name="Hildebrand F."/>
            <person name="Pallen M.J."/>
        </authorList>
    </citation>
    <scope>NUCLEOTIDE SEQUENCE</scope>
    <source>
        <strain evidence="5">ChiSjej4B22-8148</strain>
    </source>
</reference>
<dbReference type="PANTHER" id="PTHR44846:SF12">
    <property type="entry name" value="HTH-TYPE TRANSCRIPTIONAL REGULATOR TRER"/>
    <property type="match status" value="1"/>
</dbReference>
<dbReference type="Proteomes" id="UP000886757">
    <property type="component" value="Unassembled WGS sequence"/>
</dbReference>
<keyword evidence="2" id="KW-0238">DNA-binding</keyword>
<evidence type="ECO:0000313" key="5">
    <source>
        <dbReference type="EMBL" id="HIR14657.1"/>
    </source>
</evidence>
<feature type="domain" description="HTH gntR-type" evidence="4">
    <location>
        <begin position="3"/>
        <end position="71"/>
    </location>
</feature>
<dbReference type="SUPFAM" id="SSF64288">
    <property type="entry name" value="Chorismate lyase-like"/>
    <property type="match status" value="1"/>
</dbReference>
<dbReference type="PROSITE" id="PS50949">
    <property type="entry name" value="HTH_GNTR"/>
    <property type="match status" value="1"/>
</dbReference>
<dbReference type="InterPro" id="IPR036390">
    <property type="entry name" value="WH_DNA-bd_sf"/>
</dbReference>
<dbReference type="InterPro" id="IPR028978">
    <property type="entry name" value="Chorismate_lyase_/UTRA_dom_sf"/>
</dbReference>
<dbReference type="GO" id="GO:0003700">
    <property type="term" value="F:DNA-binding transcription factor activity"/>
    <property type="evidence" value="ECO:0007669"/>
    <property type="project" value="InterPro"/>
</dbReference>
<dbReference type="Gene3D" id="3.40.1410.10">
    <property type="entry name" value="Chorismate lyase-like"/>
    <property type="match status" value="1"/>
</dbReference>
<comment type="caution">
    <text evidence="5">The sequence shown here is derived from an EMBL/GenBank/DDBJ whole genome shotgun (WGS) entry which is preliminary data.</text>
</comment>
<evidence type="ECO:0000256" key="3">
    <source>
        <dbReference type="ARBA" id="ARBA00023163"/>
    </source>
</evidence>
<protein>
    <submittedName>
        <fullName evidence="5">UTRA domain-containing protein</fullName>
    </submittedName>
</protein>
<keyword evidence="1" id="KW-0805">Transcription regulation</keyword>
<dbReference type="InterPro" id="IPR011663">
    <property type="entry name" value="UTRA"/>
</dbReference>
<dbReference type="SUPFAM" id="SSF46785">
    <property type="entry name" value="Winged helix' DNA-binding domain"/>
    <property type="match status" value="1"/>
</dbReference>
<sequence>MPRAKYDQIYLDLKEKIEKGEYAYQALLPSENSMIRTYGCSRNTVRRAVASLVRGGYVQTIQGKGVRNIFRPVEQTLFTLGTIESFRESALRNHLSYSTRVVLFTELLADDKIALRSGFSPGTPLYYLQRVHYLEGKALILNHNYFLKECVPGLTPEIAENTIYGYLENTLHMTIVNSKRVMTVEKITEIDEKYLELNRNDYNCLAVVTSHTYNSDGVMFEYTQSRHRPDYFSFQDNAIRHPV</sequence>
<proteinExistence type="predicted"/>
<organism evidence="5 6">
    <name type="scientific">Candidatus Choladousia intestinavium</name>
    <dbReference type="NCBI Taxonomy" id="2840727"/>
    <lineage>
        <taxon>Bacteria</taxon>
        <taxon>Bacillati</taxon>
        <taxon>Bacillota</taxon>
        <taxon>Clostridia</taxon>
        <taxon>Lachnospirales</taxon>
        <taxon>Lachnospiraceae</taxon>
        <taxon>Lachnospiraceae incertae sedis</taxon>
        <taxon>Candidatus Choladousia</taxon>
    </lineage>
</organism>
<evidence type="ECO:0000256" key="2">
    <source>
        <dbReference type="ARBA" id="ARBA00023125"/>
    </source>
</evidence>
<dbReference type="InterPro" id="IPR036388">
    <property type="entry name" value="WH-like_DNA-bd_sf"/>
</dbReference>
<evidence type="ECO:0000259" key="4">
    <source>
        <dbReference type="PROSITE" id="PS50949"/>
    </source>
</evidence>
<evidence type="ECO:0000313" key="6">
    <source>
        <dbReference type="Proteomes" id="UP000886757"/>
    </source>
</evidence>
<dbReference type="InterPro" id="IPR000524">
    <property type="entry name" value="Tscrpt_reg_HTH_GntR"/>
</dbReference>
<gene>
    <name evidence="5" type="ORF">IAB31_12125</name>
</gene>
<dbReference type="PANTHER" id="PTHR44846">
    <property type="entry name" value="MANNOSYL-D-GLYCERATE TRANSPORT/METABOLISM SYSTEM REPRESSOR MNGR-RELATED"/>
    <property type="match status" value="1"/>
</dbReference>
<dbReference type="PRINTS" id="PR00035">
    <property type="entry name" value="HTHGNTR"/>
</dbReference>
<keyword evidence="3" id="KW-0804">Transcription</keyword>
<accession>A0A9D1AEA0</accession>
<dbReference type="Gene3D" id="1.10.10.10">
    <property type="entry name" value="Winged helix-like DNA-binding domain superfamily/Winged helix DNA-binding domain"/>
    <property type="match status" value="1"/>
</dbReference>
<name>A0A9D1AEA0_9FIRM</name>